<sequence>MAHTILSTSSAIEDVTAELPMFALTFTAKALPITIGSLSGWLWLAGITARPRATSSRTSSADMPSRAAMKAISAVISPARARCNWVPRSRTSPGRAGRPTARSITAFGSVYGPEVSYKSKSAPVDRCTRRNGTRSVTPSGPATSR</sequence>
<keyword evidence="4" id="KW-1185">Reference proteome</keyword>
<reference evidence="3 4" key="1">
    <citation type="submission" date="2014-01" db="EMBL/GenBank/DDBJ databases">
        <authorList>
            <person name="Dobos K."/>
            <person name="Lenaerts A."/>
            <person name="Ordway D."/>
            <person name="DeGroote M.A."/>
            <person name="Parker T."/>
            <person name="Sizemore C."/>
            <person name="Tallon L.J."/>
            <person name="Sadzewicz L.K."/>
            <person name="Sengamalay N."/>
            <person name="Fraser C.M."/>
            <person name="Hine E."/>
            <person name="Shefchek K.A."/>
            <person name="Das S.P."/>
            <person name="Tettelin H."/>
        </authorList>
    </citation>
    <scope>NUCLEOTIDE SEQUENCE [LARGE SCALE GENOMIC DNA]</scope>
    <source>
        <strain evidence="3 4">Harvey</strain>
    </source>
</reference>
<proteinExistence type="predicted"/>
<evidence type="ECO:0000313" key="4">
    <source>
        <dbReference type="Proteomes" id="UP000020681"/>
    </source>
</evidence>
<feature type="region of interest" description="Disordered" evidence="1">
    <location>
        <begin position="116"/>
        <end position="145"/>
    </location>
</feature>
<gene>
    <name evidence="3" type="ORF">I551_5812</name>
</gene>
<keyword evidence="2" id="KW-1133">Transmembrane helix</keyword>
<evidence type="ECO:0000256" key="2">
    <source>
        <dbReference type="SAM" id="Phobius"/>
    </source>
</evidence>
<name>A0ABP3ADV8_MYCUL</name>
<protein>
    <submittedName>
        <fullName evidence="3">Uncharacterized protein</fullName>
    </submittedName>
</protein>
<feature type="compositionally biased region" description="Polar residues" evidence="1">
    <location>
        <begin position="133"/>
        <end position="145"/>
    </location>
</feature>
<comment type="caution">
    <text evidence="3">The sequence shown here is derived from an EMBL/GenBank/DDBJ whole genome shotgun (WGS) entry which is preliminary data.</text>
</comment>
<organism evidence="3 4">
    <name type="scientific">Mycobacterium ulcerans str. Harvey</name>
    <dbReference type="NCBI Taxonomy" id="1299332"/>
    <lineage>
        <taxon>Bacteria</taxon>
        <taxon>Bacillati</taxon>
        <taxon>Actinomycetota</taxon>
        <taxon>Actinomycetes</taxon>
        <taxon>Mycobacteriales</taxon>
        <taxon>Mycobacteriaceae</taxon>
        <taxon>Mycobacterium</taxon>
        <taxon>Mycobacterium ulcerans group</taxon>
    </lineage>
</organism>
<accession>A0ABP3ADV8</accession>
<keyword evidence="2" id="KW-0812">Transmembrane</keyword>
<dbReference type="EMBL" id="JAOL01000156">
    <property type="protein sequence ID" value="EUA87749.1"/>
    <property type="molecule type" value="Genomic_DNA"/>
</dbReference>
<dbReference type="Proteomes" id="UP000020681">
    <property type="component" value="Unassembled WGS sequence"/>
</dbReference>
<feature type="transmembrane region" description="Helical" evidence="2">
    <location>
        <begin position="30"/>
        <end position="49"/>
    </location>
</feature>
<evidence type="ECO:0000256" key="1">
    <source>
        <dbReference type="SAM" id="MobiDB-lite"/>
    </source>
</evidence>
<keyword evidence="2" id="KW-0472">Membrane</keyword>
<evidence type="ECO:0000313" key="3">
    <source>
        <dbReference type="EMBL" id="EUA87749.1"/>
    </source>
</evidence>